<keyword evidence="3 4" id="KW-0472">Membrane</keyword>
<sequence length="103" mass="11402">MTALKLNAAYESKDITFKKAFTIVFLPFAIAFILSCLFRTMNAVLVPTLLQLTKASPSELWLLNATYFLAYALFQIPLGTLLDNYGAKKVQSCLGSAIDTRDT</sequence>
<dbReference type="Pfam" id="PF07690">
    <property type="entry name" value="MFS_1"/>
    <property type="match status" value="1"/>
</dbReference>
<reference evidence="5 6" key="1">
    <citation type="submission" date="2018-09" db="EMBL/GenBank/DDBJ databases">
        <title>Phylogeny of the Shewanellaceae, and recommendation for two new genera, Pseudoshewanella and Parashewanella.</title>
        <authorList>
            <person name="Wang G."/>
        </authorList>
    </citation>
    <scope>NUCLEOTIDE SEQUENCE [LARGE SCALE GENOMIC DNA]</scope>
    <source>
        <strain evidence="5 6">C51</strain>
    </source>
</reference>
<gene>
    <name evidence="5" type="ORF">D5018_19270</name>
</gene>
<dbReference type="AlphaFoldDB" id="A0A3L8PVH3"/>
<comment type="caution">
    <text evidence="5">The sequence shown here is derived from an EMBL/GenBank/DDBJ whole genome shotgun (WGS) entry which is preliminary data.</text>
</comment>
<dbReference type="OrthoDB" id="5291895at2"/>
<evidence type="ECO:0000256" key="4">
    <source>
        <dbReference type="SAM" id="Phobius"/>
    </source>
</evidence>
<evidence type="ECO:0000256" key="1">
    <source>
        <dbReference type="ARBA" id="ARBA00022692"/>
    </source>
</evidence>
<evidence type="ECO:0000256" key="2">
    <source>
        <dbReference type="ARBA" id="ARBA00022989"/>
    </source>
</evidence>
<dbReference type="EMBL" id="QZEI01000102">
    <property type="protein sequence ID" value="RLV58062.1"/>
    <property type="molecule type" value="Genomic_DNA"/>
</dbReference>
<dbReference type="InterPro" id="IPR011701">
    <property type="entry name" value="MFS"/>
</dbReference>
<feature type="transmembrane region" description="Helical" evidence="4">
    <location>
        <begin position="20"/>
        <end position="41"/>
    </location>
</feature>
<accession>A0A3L8PVH3</accession>
<protein>
    <submittedName>
        <fullName evidence="5">MFS transporter</fullName>
    </submittedName>
</protein>
<evidence type="ECO:0000313" key="6">
    <source>
        <dbReference type="Proteomes" id="UP000281474"/>
    </source>
</evidence>
<keyword evidence="2 4" id="KW-1133">Transmembrane helix</keyword>
<name>A0A3L8PVH3_9GAMM</name>
<dbReference type="SUPFAM" id="SSF103473">
    <property type="entry name" value="MFS general substrate transporter"/>
    <property type="match status" value="1"/>
</dbReference>
<keyword evidence="6" id="KW-1185">Reference proteome</keyword>
<dbReference type="Gene3D" id="1.20.1250.20">
    <property type="entry name" value="MFS general substrate transporter like domains"/>
    <property type="match status" value="1"/>
</dbReference>
<evidence type="ECO:0000256" key="3">
    <source>
        <dbReference type="ARBA" id="ARBA00023136"/>
    </source>
</evidence>
<keyword evidence="1 4" id="KW-0812">Transmembrane</keyword>
<evidence type="ECO:0000313" key="5">
    <source>
        <dbReference type="EMBL" id="RLV58062.1"/>
    </source>
</evidence>
<feature type="transmembrane region" description="Helical" evidence="4">
    <location>
        <begin position="61"/>
        <end position="82"/>
    </location>
</feature>
<proteinExistence type="predicted"/>
<organism evidence="5 6">
    <name type="scientific">Parashewanella curva</name>
    <dbReference type="NCBI Taxonomy" id="2338552"/>
    <lineage>
        <taxon>Bacteria</taxon>
        <taxon>Pseudomonadati</taxon>
        <taxon>Pseudomonadota</taxon>
        <taxon>Gammaproteobacteria</taxon>
        <taxon>Alteromonadales</taxon>
        <taxon>Shewanellaceae</taxon>
        <taxon>Parashewanella</taxon>
    </lineage>
</organism>
<dbReference type="Proteomes" id="UP000281474">
    <property type="component" value="Unassembled WGS sequence"/>
</dbReference>
<dbReference type="InterPro" id="IPR036259">
    <property type="entry name" value="MFS_trans_sf"/>
</dbReference>
<dbReference type="GO" id="GO:0022857">
    <property type="term" value="F:transmembrane transporter activity"/>
    <property type="evidence" value="ECO:0007669"/>
    <property type="project" value="InterPro"/>
</dbReference>
<dbReference type="RefSeq" id="WP_121840614.1">
    <property type="nucleotide sequence ID" value="NZ_ML014851.1"/>
</dbReference>